<dbReference type="InterPro" id="IPR029063">
    <property type="entry name" value="SAM-dependent_MTases_sf"/>
</dbReference>
<protein>
    <recommendedName>
        <fullName evidence="2">protein-glutamate O-methyltransferase</fullName>
        <ecNumber evidence="2">2.1.1.80</ecNumber>
    </recommendedName>
</protein>
<dbReference type="InterPro" id="IPR022641">
    <property type="entry name" value="CheR_N"/>
</dbReference>
<gene>
    <name evidence="7" type="ORF">SAMN04488052_104381</name>
</gene>
<keyword evidence="3 7" id="KW-0489">Methyltransferase</keyword>
<dbReference type="EMBL" id="FOEG01000004">
    <property type="protein sequence ID" value="SEO93062.1"/>
    <property type="molecule type" value="Genomic_DNA"/>
</dbReference>
<dbReference type="GO" id="GO:0032259">
    <property type="term" value="P:methylation"/>
    <property type="evidence" value="ECO:0007669"/>
    <property type="project" value="UniProtKB-KW"/>
</dbReference>
<dbReference type="PRINTS" id="PR00996">
    <property type="entry name" value="CHERMTFRASE"/>
</dbReference>
<evidence type="ECO:0000313" key="8">
    <source>
        <dbReference type="Proteomes" id="UP000199657"/>
    </source>
</evidence>
<dbReference type="GO" id="GO:0008983">
    <property type="term" value="F:protein-glutamate O-methyltransferase activity"/>
    <property type="evidence" value="ECO:0007669"/>
    <property type="project" value="UniProtKB-EC"/>
</dbReference>
<dbReference type="EC" id="2.1.1.80" evidence="2"/>
<dbReference type="OrthoDB" id="9816309at2"/>
<dbReference type="SMART" id="SM00138">
    <property type="entry name" value="MeTrc"/>
    <property type="match status" value="1"/>
</dbReference>
<dbReference type="PROSITE" id="PS50123">
    <property type="entry name" value="CHER"/>
    <property type="match status" value="1"/>
</dbReference>
<dbReference type="SUPFAM" id="SSF47757">
    <property type="entry name" value="Chemotaxis receptor methyltransferase CheR, N-terminal domain"/>
    <property type="match status" value="1"/>
</dbReference>
<evidence type="ECO:0000256" key="2">
    <source>
        <dbReference type="ARBA" id="ARBA00012534"/>
    </source>
</evidence>
<proteinExistence type="predicted"/>
<dbReference type="RefSeq" id="WP_091643923.1">
    <property type="nucleotide sequence ID" value="NZ_FOEG01000004.1"/>
</dbReference>
<dbReference type="PANTHER" id="PTHR24422:SF19">
    <property type="entry name" value="CHEMOTAXIS PROTEIN METHYLTRANSFERASE"/>
    <property type="match status" value="1"/>
</dbReference>
<dbReference type="InterPro" id="IPR036804">
    <property type="entry name" value="CheR_N_sf"/>
</dbReference>
<sequence>MAAADQQRGDLLQASGLPEMDDRQFACWASLLERRTGMTMPPERKSFLVTSVGLRMREVGFQDYDAYYRHLQSGVAGNLEWAALVDRLTVHETRFFRDPAAVQYVADTALPERIDHGQDELSLWSVGCSTGEEVYTLAMSVADGLARHGSTARFGVTGTDISLQALSVGRSGVYPARRLRDIPQTAQAAFCEPVPGQNHFRIKAGLRRRVCFAQMNVLNVHQARRLPMDIIYCQNLLIYFDWARRQAIVDGLAQHLRPGGLLILGAGELVRGHPEQLERVTDAGDVLAFRRPTQ</sequence>
<keyword evidence="8" id="KW-1185">Reference proteome</keyword>
<dbReference type="Proteomes" id="UP000199657">
    <property type="component" value="Unassembled WGS sequence"/>
</dbReference>
<accession>A0A1H8TQ05</accession>
<dbReference type="InterPro" id="IPR022642">
    <property type="entry name" value="CheR_C"/>
</dbReference>
<organism evidence="7 8">
    <name type="scientific">Aquisalimonas asiatica</name>
    <dbReference type="NCBI Taxonomy" id="406100"/>
    <lineage>
        <taxon>Bacteria</taxon>
        <taxon>Pseudomonadati</taxon>
        <taxon>Pseudomonadota</taxon>
        <taxon>Gammaproteobacteria</taxon>
        <taxon>Chromatiales</taxon>
        <taxon>Ectothiorhodospiraceae</taxon>
        <taxon>Aquisalimonas</taxon>
    </lineage>
</organism>
<evidence type="ECO:0000313" key="7">
    <source>
        <dbReference type="EMBL" id="SEO93062.1"/>
    </source>
</evidence>
<keyword evidence="5" id="KW-0949">S-adenosyl-L-methionine</keyword>
<dbReference type="PANTHER" id="PTHR24422">
    <property type="entry name" value="CHEMOTAXIS PROTEIN METHYLTRANSFERASE"/>
    <property type="match status" value="1"/>
</dbReference>
<evidence type="ECO:0000256" key="3">
    <source>
        <dbReference type="ARBA" id="ARBA00022603"/>
    </source>
</evidence>
<comment type="catalytic activity">
    <reaction evidence="1">
        <text>L-glutamyl-[protein] + S-adenosyl-L-methionine = [protein]-L-glutamate 5-O-methyl ester + S-adenosyl-L-homocysteine</text>
        <dbReference type="Rhea" id="RHEA:24452"/>
        <dbReference type="Rhea" id="RHEA-COMP:10208"/>
        <dbReference type="Rhea" id="RHEA-COMP:10311"/>
        <dbReference type="ChEBI" id="CHEBI:29973"/>
        <dbReference type="ChEBI" id="CHEBI:57856"/>
        <dbReference type="ChEBI" id="CHEBI:59789"/>
        <dbReference type="ChEBI" id="CHEBI:82795"/>
        <dbReference type="EC" id="2.1.1.80"/>
    </reaction>
</comment>
<name>A0A1H8TQ05_9GAMM</name>
<evidence type="ECO:0000256" key="1">
    <source>
        <dbReference type="ARBA" id="ARBA00001541"/>
    </source>
</evidence>
<dbReference type="SUPFAM" id="SSF53335">
    <property type="entry name" value="S-adenosyl-L-methionine-dependent methyltransferases"/>
    <property type="match status" value="1"/>
</dbReference>
<dbReference type="Gene3D" id="3.40.50.150">
    <property type="entry name" value="Vaccinia Virus protein VP39"/>
    <property type="match status" value="1"/>
</dbReference>
<reference evidence="7 8" key="1">
    <citation type="submission" date="2016-10" db="EMBL/GenBank/DDBJ databases">
        <authorList>
            <person name="de Groot N.N."/>
        </authorList>
    </citation>
    <scope>NUCLEOTIDE SEQUENCE [LARGE SCALE GENOMIC DNA]</scope>
    <source>
        <strain evidence="7 8">CGMCC 1.6291</strain>
    </source>
</reference>
<keyword evidence="4 7" id="KW-0808">Transferase</keyword>
<dbReference type="InterPro" id="IPR000780">
    <property type="entry name" value="CheR_MeTrfase"/>
</dbReference>
<evidence type="ECO:0000256" key="4">
    <source>
        <dbReference type="ARBA" id="ARBA00022679"/>
    </source>
</evidence>
<dbReference type="Pfam" id="PF01739">
    <property type="entry name" value="CheR"/>
    <property type="match status" value="1"/>
</dbReference>
<dbReference type="InterPro" id="IPR050903">
    <property type="entry name" value="Bact_Chemotaxis_MeTrfase"/>
</dbReference>
<dbReference type="AlphaFoldDB" id="A0A1H8TQ05"/>
<evidence type="ECO:0000256" key="5">
    <source>
        <dbReference type="ARBA" id="ARBA00022691"/>
    </source>
</evidence>
<dbReference type="STRING" id="406100.SAMN04488052_104381"/>
<dbReference type="Pfam" id="PF03705">
    <property type="entry name" value="CheR_N"/>
    <property type="match status" value="1"/>
</dbReference>
<evidence type="ECO:0000259" key="6">
    <source>
        <dbReference type="PROSITE" id="PS50123"/>
    </source>
</evidence>
<dbReference type="Gene3D" id="1.10.155.10">
    <property type="entry name" value="Chemotaxis receptor methyltransferase CheR, N-terminal domain"/>
    <property type="match status" value="1"/>
</dbReference>
<feature type="domain" description="CheR-type methyltransferase" evidence="6">
    <location>
        <begin position="13"/>
        <end position="294"/>
    </location>
</feature>